<keyword evidence="2" id="KW-1185">Reference proteome</keyword>
<reference evidence="1 2" key="1">
    <citation type="submission" date="2019-08" db="EMBL/GenBank/DDBJ databases">
        <title>Genomes of Subsaximicrobium wynnwilliamsii strains.</title>
        <authorList>
            <person name="Bowman J.P."/>
        </authorList>
    </citation>
    <scope>NUCLEOTIDE SEQUENCE [LARGE SCALE GENOMIC DNA]</scope>
    <source>
        <strain evidence="1 2">2-80-2</strain>
    </source>
</reference>
<protein>
    <submittedName>
        <fullName evidence="1">DUF2237 domain-containing protein</fullName>
    </submittedName>
</protein>
<proteinExistence type="predicted"/>
<comment type="caution">
    <text evidence="1">The sequence shown here is derived from an EMBL/GenBank/DDBJ whole genome shotgun (WGS) entry which is preliminary data.</text>
</comment>
<dbReference type="AlphaFoldDB" id="A0A5C6ZHP8"/>
<sequence>MTTKKQTLNVLGEPLENCSCDPMTGYLRDGFCNTTPDDFGTHVVCAIVTEAFLEYSLSKGNDLITPVPQWNFPGLKPGDKWCLCVSRWKQAEKANVAPPVDLKATHALALKFVSLELLKAYSV</sequence>
<evidence type="ECO:0000313" key="2">
    <source>
        <dbReference type="Proteomes" id="UP000321578"/>
    </source>
</evidence>
<name>A0A5C6ZHP8_9FLAO</name>
<evidence type="ECO:0000313" key="1">
    <source>
        <dbReference type="EMBL" id="TXD88944.1"/>
    </source>
</evidence>
<dbReference type="Pfam" id="PF09996">
    <property type="entry name" value="DUF2237"/>
    <property type="match status" value="1"/>
</dbReference>
<dbReference type="OrthoDB" id="9792525at2"/>
<gene>
    <name evidence="1" type="ORF">ESY86_10640</name>
</gene>
<dbReference type="RefSeq" id="WP_147086634.1">
    <property type="nucleotide sequence ID" value="NZ_VORM01000005.1"/>
</dbReference>
<organism evidence="1 2">
    <name type="scientific">Subsaximicrobium wynnwilliamsii</name>
    <dbReference type="NCBI Taxonomy" id="291179"/>
    <lineage>
        <taxon>Bacteria</taxon>
        <taxon>Pseudomonadati</taxon>
        <taxon>Bacteroidota</taxon>
        <taxon>Flavobacteriia</taxon>
        <taxon>Flavobacteriales</taxon>
        <taxon>Flavobacteriaceae</taxon>
        <taxon>Subsaximicrobium</taxon>
    </lineage>
</organism>
<dbReference type="Proteomes" id="UP000321578">
    <property type="component" value="Unassembled WGS sequence"/>
</dbReference>
<dbReference type="PANTHER" id="PTHR37466:SF1">
    <property type="entry name" value="SLR1628 PROTEIN"/>
    <property type="match status" value="1"/>
</dbReference>
<dbReference type="EMBL" id="VORO01000010">
    <property type="protein sequence ID" value="TXD88944.1"/>
    <property type="molecule type" value="Genomic_DNA"/>
</dbReference>
<dbReference type="Gene3D" id="3.30.56.110">
    <property type="entry name" value="Protein of unknown function DUF2237"/>
    <property type="match status" value="1"/>
</dbReference>
<dbReference type="InterPro" id="IPR018714">
    <property type="entry name" value="DUF2237"/>
</dbReference>
<accession>A0A5C6ZHP8</accession>
<dbReference type="PANTHER" id="PTHR37466">
    <property type="entry name" value="SLR1628 PROTEIN"/>
    <property type="match status" value="1"/>
</dbReference>